<evidence type="ECO:0000313" key="2">
    <source>
        <dbReference type="EMBL" id="KAH0910730.1"/>
    </source>
</evidence>
<gene>
    <name evidence="2" type="ORF">HID58_034051</name>
</gene>
<reference evidence="2 3" key="1">
    <citation type="submission" date="2021-05" db="EMBL/GenBank/DDBJ databases">
        <title>Genome Assembly of Synthetic Allotetraploid Brassica napus Reveals Homoeologous Exchanges between Subgenomes.</title>
        <authorList>
            <person name="Davis J.T."/>
        </authorList>
    </citation>
    <scope>NUCLEOTIDE SEQUENCE [LARGE SCALE GENOMIC DNA]</scope>
    <source>
        <strain evidence="3">cv. Da-Ae</strain>
        <tissue evidence="2">Seedling</tissue>
    </source>
</reference>
<protein>
    <recommendedName>
        <fullName evidence="4">Myb/SANT-like domain-containing protein</fullName>
    </recommendedName>
</protein>
<organism evidence="2 3">
    <name type="scientific">Brassica napus</name>
    <name type="common">Rape</name>
    <dbReference type="NCBI Taxonomy" id="3708"/>
    <lineage>
        <taxon>Eukaryota</taxon>
        <taxon>Viridiplantae</taxon>
        <taxon>Streptophyta</taxon>
        <taxon>Embryophyta</taxon>
        <taxon>Tracheophyta</taxon>
        <taxon>Spermatophyta</taxon>
        <taxon>Magnoliopsida</taxon>
        <taxon>eudicotyledons</taxon>
        <taxon>Gunneridae</taxon>
        <taxon>Pentapetalae</taxon>
        <taxon>rosids</taxon>
        <taxon>malvids</taxon>
        <taxon>Brassicales</taxon>
        <taxon>Brassicaceae</taxon>
        <taxon>Brassiceae</taxon>
        <taxon>Brassica</taxon>
    </lineage>
</organism>
<feature type="non-terminal residue" evidence="2">
    <location>
        <position position="380"/>
    </location>
</feature>
<evidence type="ECO:0000313" key="3">
    <source>
        <dbReference type="Proteomes" id="UP000824890"/>
    </source>
</evidence>
<dbReference type="Proteomes" id="UP000824890">
    <property type="component" value="Unassembled WGS sequence"/>
</dbReference>
<evidence type="ECO:0008006" key="4">
    <source>
        <dbReference type="Google" id="ProtNLM"/>
    </source>
</evidence>
<name>A0ABQ8C0Z0_BRANA</name>
<proteinExistence type="predicted"/>
<feature type="compositionally biased region" description="Polar residues" evidence="1">
    <location>
        <begin position="8"/>
        <end position="28"/>
    </location>
</feature>
<dbReference type="EMBL" id="JAGKQM010000009">
    <property type="protein sequence ID" value="KAH0910730.1"/>
    <property type="molecule type" value="Genomic_DNA"/>
</dbReference>
<feature type="region of interest" description="Disordered" evidence="1">
    <location>
        <begin position="1"/>
        <end position="28"/>
    </location>
</feature>
<sequence>MSVRRHGNTNPMGQRNSNVHNETSSRNASRFKWTYEQEKTLIELYDQAISMNDYTLKDPTVLGREHMKWKFLMTSTGITVNSETSMIYASYEWWEDRESSSRQRRQQILTEGIEEDDLFDFSDNDGDDIPQHNVPQTQENEEIYRVNLSADTLPSHEYTHDSTRLPSRRGEERTRRGEVIEEDNHSRLQYKTPLMDIKNFNDKVYNSYAQVDYDEFKKAEQIFLALELPKFTKFYWACINALKELSPHSGSLSSGSPSSVGNCSRGNNFQNLGAPPGYTSKCTTLENTTKYATLGNTTKCSILGNITKRSTMGCTSKWSNKPALLEQHQQMFTTDLQLEIKEAHHKDRDVEVYSIFGELQKNLMKRIKVVQETKSSDLIV</sequence>
<accession>A0ABQ8C0Z0</accession>
<comment type="caution">
    <text evidence="2">The sequence shown here is derived from an EMBL/GenBank/DDBJ whole genome shotgun (WGS) entry which is preliminary data.</text>
</comment>
<feature type="compositionally biased region" description="Basic and acidic residues" evidence="1">
    <location>
        <begin position="157"/>
        <end position="176"/>
    </location>
</feature>
<keyword evidence="3" id="KW-1185">Reference proteome</keyword>
<feature type="region of interest" description="Disordered" evidence="1">
    <location>
        <begin position="155"/>
        <end position="176"/>
    </location>
</feature>
<evidence type="ECO:0000256" key="1">
    <source>
        <dbReference type="SAM" id="MobiDB-lite"/>
    </source>
</evidence>